<feature type="region of interest" description="Disordered" evidence="8">
    <location>
        <begin position="23"/>
        <end position="42"/>
    </location>
</feature>
<evidence type="ECO:0000313" key="12">
    <source>
        <dbReference type="EMBL" id="CAF3922539.1"/>
    </source>
</evidence>
<dbReference type="GO" id="GO:0016020">
    <property type="term" value="C:membrane"/>
    <property type="evidence" value="ECO:0007669"/>
    <property type="project" value="UniProtKB-SubCell"/>
</dbReference>
<sequence length="608" mass="69742">MNTAEFDYDTFLDGLESVDRLSNNTISPRTTSSTENDSDYGIAHTPMLSTGLDNTVINLDDLDIFPLNMESPLSDDQNGEFNHFSALFDETNPLMSPDNSTFENLFSNFDLPVEQNQEKLQQTPSSQLPIILPKLSDIPPIQNCIKLQSYTNTTSTGPKFIKLEPNNPNIRIINPSRSISFANLPVIKMPLATNDLLVKQNDRITTPPIKRRRSDSPTNNDNIYQKSTLTLDQLKLQYRNMTEEALKKHLRMIKNRESASLSRKRRKDLMENLDVQVKQLKDENEELKRQNSKLLTRIHTLEMENEILKKYKIPNSPITTRTQKPLILMGILLLVVFNVFTLKSLSPISNQSSNPLDLYNNEGAIVPSRTILSHHRTNNDKSYINSNEHDYGPDGTQNYNDYPSVIPNYPYIQCVAYINKTHSQRINRDLHSWVQDHNEKSAKSESVIIPDPKSLSLPSNEIVRSKSDSSIEPLQHISRKVARETKYQSESKGHIQPYKTYEANYDDFIETLDRKNDTLYFVSFKRDHLIIPAKVQNQTQRPKMSLILPASMANLNKSLNVPKNHVPMIKIDCEVEDTKLVFVKHNHIPSSYRNDLFQYYSSTSQSSL</sequence>
<dbReference type="Gene3D" id="1.20.5.170">
    <property type="match status" value="1"/>
</dbReference>
<dbReference type="PANTHER" id="PTHR46164">
    <property type="entry name" value="ATF6, ISOFORM C"/>
    <property type="match status" value="1"/>
</dbReference>
<evidence type="ECO:0000256" key="7">
    <source>
        <dbReference type="SAM" id="Coils"/>
    </source>
</evidence>
<dbReference type="GO" id="GO:0000981">
    <property type="term" value="F:DNA-binding transcription factor activity, RNA polymerase II-specific"/>
    <property type="evidence" value="ECO:0007669"/>
    <property type="project" value="TreeGrafter"/>
</dbReference>
<dbReference type="SMART" id="SM00338">
    <property type="entry name" value="BRLZ"/>
    <property type="match status" value="1"/>
</dbReference>
<feature type="domain" description="BZIP" evidence="9">
    <location>
        <begin position="245"/>
        <end position="308"/>
    </location>
</feature>
<dbReference type="InterPro" id="IPR051882">
    <property type="entry name" value="ATF_bZIP_TF"/>
</dbReference>
<evidence type="ECO:0000256" key="1">
    <source>
        <dbReference type="ARBA" id="ARBA00004167"/>
    </source>
</evidence>
<keyword evidence="6" id="KW-0539">Nucleus</keyword>
<comment type="caution">
    <text evidence="10">The sequence shown here is derived from an EMBL/GenBank/DDBJ whole genome shotgun (WGS) entry which is preliminary data.</text>
</comment>
<proteinExistence type="inferred from homology"/>
<evidence type="ECO:0000259" key="9">
    <source>
        <dbReference type="PROSITE" id="PS50217"/>
    </source>
</evidence>
<comment type="similarity">
    <text evidence="2">Belongs to the bZIP family. ATF subfamily.</text>
</comment>
<evidence type="ECO:0000313" key="13">
    <source>
        <dbReference type="Proteomes" id="UP000663870"/>
    </source>
</evidence>
<dbReference type="Proteomes" id="UP000663870">
    <property type="component" value="Unassembled WGS sequence"/>
</dbReference>
<dbReference type="InterPro" id="IPR046347">
    <property type="entry name" value="bZIP_sf"/>
</dbReference>
<evidence type="ECO:0000256" key="4">
    <source>
        <dbReference type="ARBA" id="ARBA00023125"/>
    </source>
</evidence>
<dbReference type="AlphaFoldDB" id="A0A814FI91"/>
<evidence type="ECO:0000256" key="5">
    <source>
        <dbReference type="ARBA" id="ARBA00023163"/>
    </source>
</evidence>
<dbReference type="InterPro" id="IPR004827">
    <property type="entry name" value="bZIP"/>
</dbReference>
<feature type="region of interest" description="Disordered" evidence="8">
    <location>
        <begin position="202"/>
        <end position="223"/>
    </location>
</feature>
<keyword evidence="7" id="KW-0175">Coiled coil</keyword>
<keyword evidence="5" id="KW-0804">Transcription</keyword>
<dbReference type="GO" id="GO:0000978">
    <property type="term" value="F:RNA polymerase II cis-regulatory region sequence-specific DNA binding"/>
    <property type="evidence" value="ECO:0007669"/>
    <property type="project" value="TreeGrafter"/>
</dbReference>
<dbReference type="GO" id="GO:0005634">
    <property type="term" value="C:nucleus"/>
    <property type="evidence" value="ECO:0007669"/>
    <property type="project" value="TreeGrafter"/>
</dbReference>
<feature type="coiled-coil region" evidence="7">
    <location>
        <begin position="224"/>
        <end position="304"/>
    </location>
</feature>
<dbReference type="EMBL" id="CAJNOT010002180">
    <property type="protein sequence ID" value="CAF1291973.1"/>
    <property type="molecule type" value="Genomic_DNA"/>
</dbReference>
<accession>A0A814FI91</accession>
<evidence type="ECO:0000256" key="8">
    <source>
        <dbReference type="SAM" id="MobiDB-lite"/>
    </source>
</evidence>
<organism evidence="10 13">
    <name type="scientific">Rotaria sordida</name>
    <dbReference type="NCBI Taxonomy" id="392033"/>
    <lineage>
        <taxon>Eukaryota</taxon>
        <taxon>Metazoa</taxon>
        <taxon>Spiralia</taxon>
        <taxon>Gnathifera</taxon>
        <taxon>Rotifera</taxon>
        <taxon>Eurotatoria</taxon>
        <taxon>Bdelloidea</taxon>
        <taxon>Philodinida</taxon>
        <taxon>Philodinidae</taxon>
        <taxon>Rotaria</taxon>
    </lineage>
</organism>
<evidence type="ECO:0000313" key="11">
    <source>
        <dbReference type="EMBL" id="CAF1291973.1"/>
    </source>
</evidence>
<protein>
    <recommendedName>
        <fullName evidence="9">BZIP domain-containing protein</fullName>
    </recommendedName>
</protein>
<dbReference type="EMBL" id="CAJNOL010000284">
    <property type="protein sequence ID" value="CAF0983359.1"/>
    <property type="molecule type" value="Genomic_DNA"/>
</dbReference>
<reference evidence="10" key="1">
    <citation type="submission" date="2021-02" db="EMBL/GenBank/DDBJ databases">
        <authorList>
            <person name="Nowell W R."/>
        </authorList>
    </citation>
    <scope>NUCLEOTIDE SEQUENCE</scope>
</reference>
<dbReference type="GO" id="GO:0030968">
    <property type="term" value="P:endoplasmic reticulum unfolded protein response"/>
    <property type="evidence" value="ECO:0007669"/>
    <property type="project" value="TreeGrafter"/>
</dbReference>
<keyword evidence="13" id="KW-1185">Reference proteome</keyword>
<feature type="compositionally biased region" description="Polar residues" evidence="8">
    <location>
        <begin position="23"/>
        <end position="35"/>
    </location>
</feature>
<dbReference type="Proteomes" id="UP000663864">
    <property type="component" value="Unassembled WGS sequence"/>
</dbReference>
<comment type="subcellular location">
    <subcellularLocation>
        <location evidence="1">Membrane</location>
        <topology evidence="1">Single-pass membrane protein</topology>
    </subcellularLocation>
</comment>
<evidence type="ECO:0000313" key="10">
    <source>
        <dbReference type="EMBL" id="CAF0983359.1"/>
    </source>
</evidence>
<dbReference type="PANTHER" id="PTHR46164:SF3">
    <property type="entry name" value="ATF6, ISOFORM C"/>
    <property type="match status" value="1"/>
</dbReference>
<evidence type="ECO:0000256" key="2">
    <source>
        <dbReference type="ARBA" id="ARBA00009050"/>
    </source>
</evidence>
<dbReference type="Proteomes" id="UP000663836">
    <property type="component" value="Unassembled WGS sequence"/>
</dbReference>
<keyword evidence="3" id="KW-0805">Transcription regulation</keyword>
<gene>
    <name evidence="12" type="ORF">JBS370_LOCUS22007</name>
    <name evidence="10" type="ORF">JXQ802_LOCUS13297</name>
    <name evidence="11" type="ORF">ZHD862_LOCUS27500</name>
</gene>
<keyword evidence="4" id="KW-0238">DNA-binding</keyword>
<dbReference type="Pfam" id="PF00170">
    <property type="entry name" value="bZIP_1"/>
    <property type="match status" value="1"/>
</dbReference>
<dbReference type="PROSITE" id="PS50217">
    <property type="entry name" value="BZIP"/>
    <property type="match status" value="1"/>
</dbReference>
<dbReference type="EMBL" id="CAJOBD010003007">
    <property type="protein sequence ID" value="CAF3922539.1"/>
    <property type="molecule type" value="Genomic_DNA"/>
</dbReference>
<evidence type="ECO:0000256" key="6">
    <source>
        <dbReference type="ARBA" id="ARBA00023242"/>
    </source>
</evidence>
<dbReference type="SUPFAM" id="SSF57959">
    <property type="entry name" value="Leucine zipper domain"/>
    <property type="match status" value="1"/>
</dbReference>
<name>A0A814FI91_9BILA</name>
<evidence type="ECO:0000256" key="3">
    <source>
        <dbReference type="ARBA" id="ARBA00023015"/>
    </source>
</evidence>